<sequence>MRVADKVDQALQGRLRRIFWRVGAGEPIRERIEDARLRKRNPFAMEISYGRDDASVLAALCELHGSDKGEVQKGGKARRRSWPTHTYTDFYEMLFGQKREAVRSVIECGLGTNNPSRESSMGVTGTPGASLRVWREYFPHADVVGIDIDKDILFTEDRIRTYYCDQTDASSVQEFKSAAAIPAGSVDVIIDDGLHKFHAGKCLFENTFDLLKDDGVYIIEDVTLRDRQAYDEYFSDCRQDLVFQIVRLHRPGIALWDNSLIVIRKKSSALNSLGV</sequence>
<dbReference type="EMBL" id="LZLC01000260">
    <property type="protein sequence ID" value="OBJ35701.1"/>
    <property type="molecule type" value="Genomic_DNA"/>
</dbReference>
<dbReference type="AlphaFoldDB" id="A0A1A3GJV8"/>
<gene>
    <name evidence="1" type="ORF">A5630_08840</name>
</gene>
<dbReference type="Proteomes" id="UP000093898">
    <property type="component" value="Unassembled WGS sequence"/>
</dbReference>
<evidence type="ECO:0000313" key="1">
    <source>
        <dbReference type="EMBL" id="OBJ35701.1"/>
    </source>
</evidence>
<comment type="caution">
    <text evidence="1">The sequence shown here is derived from an EMBL/GenBank/DDBJ whole genome shotgun (WGS) entry which is preliminary data.</text>
</comment>
<reference evidence="1 2" key="1">
    <citation type="submission" date="2016-06" db="EMBL/GenBank/DDBJ databases">
        <authorList>
            <person name="Kjaerup R.B."/>
            <person name="Dalgaard T.S."/>
            <person name="Juul-Madsen H.R."/>
        </authorList>
    </citation>
    <scope>NUCLEOTIDE SEQUENCE [LARGE SCALE GENOMIC DNA]</scope>
    <source>
        <strain evidence="1 2">1127319.6</strain>
    </source>
</reference>
<dbReference type="InterPro" id="IPR029063">
    <property type="entry name" value="SAM-dependent_MTases_sf"/>
</dbReference>
<dbReference type="RefSeq" id="WP_064986536.1">
    <property type="nucleotide sequence ID" value="NZ_LZLC01000260.1"/>
</dbReference>
<protein>
    <recommendedName>
        <fullName evidence="3">Class I SAM-dependent methyltransferase</fullName>
    </recommendedName>
</protein>
<organism evidence="1 2">
    <name type="scientific">Mycolicibacterium mucogenicum</name>
    <name type="common">Mycobacterium mucogenicum</name>
    <dbReference type="NCBI Taxonomy" id="56689"/>
    <lineage>
        <taxon>Bacteria</taxon>
        <taxon>Bacillati</taxon>
        <taxon>Actinomycetota</taxon>
        <taxon>Actinomycetes</taxon>
        <taxon>Mycobacteriales</taxon>
        <taxon>Mycobacteriaceae</taxon>
        <taxon>Mycolicibacterium</taxon>
    </lineage>
</organism>
<evidence type="ECO:0000313" key="2">
    <source>
        <dbReference type="Proteomes" id="UP000093898"/>
    </source>
</evidence>
<accession>A0A1A3GJV8</accession>
<evidence type="ECO:0008006" key="3">
    <source>
        <dbReference type="Google" id="ProtNLM"/>
    </source>
</evidence>
<proteinExistence type="predicted"/>
<dbReference type="Gene3D" id="3.40.50.150">
    <property type="entry name" value="Vaccinia Virus protein VP39"/>
    <property type="match status" value="1"/>
</dbReference>
<name>A0A1A3GJV8_MYCMU</name>
<dbReference type="OrthoDB" id="9816424at2"/>
<dbReference type="SUPFAM" id="SSF53335">
    <property type="entry name" value="S-adenosyl-L-methionine-dependent methyltransferases"/>
    <property type="match status" value="1"/>
</dbReference>